<gene>
    <name evidence="1" type="ORF">PYTT_0551</name>
</gene>
<dbReference type="KEGG" id="agl:PYTT_0551"/>
<reference evidence="2" key="1">
    <citation type="submission" date="2016-09" db="EMBL/GenBank/DDBJ databases">
        <authorList>
            <person name="Koehorst J."/>
        </authorList>
    </citation>
    <scope>NUCLEOTIDE SEQUENCE [LARGE SCALE GENOMIC DNA]</scope>
</reference>
<dbReference type="EMBL" id="LT629973">
    <property type="protein sequence ID" value="SEH76439.1"/>
    <property type="molecule type" value="Genomic_DNA"/>
</dbReference>
<dbReference type="STRING" id="1679444.PYTT_0551"/>
<accession>A0A1C7PB88</accession>
<dbReference type="AlphaFoldDB" id="A0A1C7PB88"/>
<organism evidence="1 2">
    <name type="scientific">Akkermansia glycaniphila</name>
    <dbReference type="NCBI Taxonomy" id="1679444"/>
    <lineage>
        <taxon>Bacteria</taxon>
        <taxon>Pseudomonadati</taxon>
        <taxon>Verrucomicrobiota</taxon>
        <taxon>Verrucomicrobiia</taxon>
        <taxon>Verrucomicrobiales</taxon>
        <taxon>Akkermansiaceae</taxon>
        <taxon>Akkermansia</taxon>
    </lineage>
</organism>
<dbReference type="Proteomes" id="UP000176204">
    <property type="component" value="Chromosome I"/>
</dbReference>
<proteinExistence type="predicted"/>
<evidence type="ECO:0000313" key="2">
    <source>
        <dbReference type="Proteomes" id="UP000176204"/>
    </source>
</evidence>
<sequence length="163" mass="19089">MCNSENNRLYSYNDMAEFIGLAYDDLPPLGDLHDPMLYKPEYLTRHEEDHAMAEAIVHYWKHGEWPALPGHLPLQLAYRLLFVEWYFHENHCWHPDQQDSQMQAMVMSATAATDIWHHSGLIWLLDQFGIDDHLEMGECPPQNGDPGNMPILNYLLEKIQRKS</sequence>
<name>A0A1C7PB88_9BACT</name>
<protein>
    <submittedName>
        <fullName evidence="1">Uncharacterized protein</fullName>
    </submittedName>
</protein>
<keyword evidence="2" id="KW-1185">Reference proteome</keyword>
<evidence type="ECO:0000313" key="1">
    <source>
        <dbReference type="EMBL" id="SEH76439.1"/>
    </source>
</evidence>